<feature type="transmembrane region" description="Helical" evidence="7">
    <location>
        <begin position="138"/>
        <end position="158"/>
    </location>
</feature>
<keyword evidence="10" id="KW-1185">Reference proteome</keyword>
<keyword evidence="6 7" id="KW-0472">Membrane</keyword>
<organism evidence="9 10">
    <name type="scientific">Paenibacillus agricola</name>
    <dbReference type="NCBI Taxonomy" id="2716264"/>
    <lineage>
        <taxon>Bacteria</taxon>
        <taxon>Bacillati</taxon>
        <taxon>Bacillota</taxon>
        <taxon>Bacilli</taxon>
        <taxon>Bacillales</taxon>
        <taxon>Paenibacillaceae</taxon>
        <taxon>Paenibacillus</taxon>
    </lineage>
</organism>
<name>A0ABX0JHW3_9BACL</name>
<dbReference type="SUPFAM" id="SSF161098">
    <property type="entry name" value="MetI-like"/>
    <property type="match status" value="1"/>
</dbReference>
<sequence>MKKIDAVIIYTVLSIMTIIVIIPFLWMTSTAFKPQKQTFKFPPEWIPAPFTWDNFARVWNEMPFGHYILNTIFITLVILIGQLLFSSMAAYSFSRLEFPGRNLIFVIFIGSLMIPEIVTMIPQYLIMRELGWLNTFKAITTPQMFGNAFGVFLLRQYLIGIPKELDEAAKIDGSGIIRTFTTIILPLTKPALSTLAVFTLVKSWNSFLWPLVVTTSQQKFVLTIGLANLNGQYSADWAAIMAASFIALLPIIVLFAFFQRFFIQSIQMSGLK</sequence>
<evidence type="ECO:0000256" key="6">
    <source>
        <dbReference type="ARBA" id="ARBA00023136"/>
    </source>
</evidence>
<evidence type="ECO:0000256" key="5">
    <source>
        <dbReference type="ARBA" id="ARBA00022989"/>
    </source>
</evidence>
<dbReference type="CDD" id="cd06261">
    <property type="entry name" value="TM_PBP2"/>
    <property type="match status" value="1"/>
</dbReference>
<gene>
    <name evidence="9" type="ORF">G9U52_34850</name>
</gene>
<dbReference type="PANTHER" id="PTHR43744">
    <property type="entry name" value="ABC TRANSPORTER PERMEASE PROTEIN MG189-RELATED-RELATED"/>
    <property type="match status" value="1"/>
</dbReference>
<accession>A0ABX0JHW3</accession>
<evidence type="ECO:0000256" key="1">
    <source>
        <dbReference type="ARBA" id="ARBA00004651"/>
    </source>
</evidence>
<evidence type="ECO:0000256" key="4">
    <source>
        <dbReference type="ARBA" id="ARBA00022692"/>
    </source>
</evidence>
<feature type="transmembrane region" description="Helical" evidence="7">
    <location>
        <begin position="179"/>
        <end position="201"/>
    </location>
</feature>
<protein>
    <submittedName>
        <fullName evidence="9">Carbohydrate ABC transporter permease</fullName>
    </submittedName>
</protein>
<evidence type="ECO:0000313" key="10">
    <source>
        <dbReference type="Proteomes" id="UP001165962"/>
    </source>
</evidence>
<evidence type="ECO:0000259" key="8">
    <source>
        <dbReference type="PROSITE" id="PS50928"/>
    </source>
</evidence>
<feature type="transmembrane region" description="Helical" evidence="7">
    <location>
        <begin position="67"/>
        <end position="91"/>
    </location>
</feature>
<dbReference type="PANTHER" id="PTHR43744:SF12">
    <property type="entry name" value="ABC TRANSPORTER PERMEASE PROTEIN MG189-RELATED"/>
    <property type="match status" value="1"/>
</dbReference>
<feature type="domain" description="ABC transmembrane type-1" evidence="8">
    <location>
        <begin position="68"/>
        <end position="258"/>
    </location>
</feature>
<evidence type="ECO:0000256" key="2">
    <source>
        <dbReference type="ARBA" id="ARBA00022448"/>
    </source>
</evidence>
<reference evidence="9" key="1">
    <citation type="submission" date="2020-03" db="EMBL/GenBank/DDBJ databases">
        <title>Draft sequencing of Paenibacilllus sp. S3N08.</title>
        <authorList>
            <person name="Kim D.-U."/>
        </authorList>
    </citation>
    <scope>NUCLEOTIDE SEQUENCE</scope>
    <source>
        <strain evidence="9">S3N08</strain>
    </source>
</reference>
<dbReference type="PROSITE" id="PS50928">
    <property type="entry name" value="ABC_TM1"/>
    <property type="match status" value="1"/>
</dbReference>
<dbReference type="EMBL" id="JAAOIW010000024">
    <property type="protein sequence ID" value="NHN34924.1"/>
    <property type="molecule type" value="Genomic_DNA"/>
</dbReference>
<dbReference type="InterPro" id="IPR000515">
    <property type="entry name" value="MetI-like"/>
</dbReference>
<evidence type="ECO:0000313" key="9">
    <source>
        <dbReference type="EMBL" id="NHN34924.1"/>
    </source>
</evidence>
<keyword evidence="5 7" id="KW-1133">Transmembrane helix</keyword>
<proteinExistence type="inferred from homology"/>
<dbReference type="Proteomes" id="UP001165962">
    <property type="component" value="Unassembled WGS sequence"/>
</dbReference>
<keyword evidence="4 7" id="KW-0812">Transmembrane</keyword>
<dbReference type="InterPro" id="IPR035906">
    <property type="entry name" value="MetI-like_sf"/>
</dbReference>
<feature type="transmembrane region" description="Helical" evidence="7">
    <location>
        <begin position="237"/>
        <end position="258"/>
    </location>
</feature>
<comment type="similarity">
    <text evidence="7">Belongs to the binding-protein-dependent transport system permease family.</text>
</comment>
<comment type="caution">
    <text evidence="9">The sequence shown here is derived from an EMBL/GenBank/DDBJ whole genome shotgun (WGS) entry which is preliminary data.</text>
</comment>
<dbReference type="Pfam" id="PF00528">
    <property type="entry name" value="BPD_transp_1"/>
    <property type="match status" value="1"/>
</dbReference>
<dbReference type="Gene3D" id="1.10.3720.10">
    <property type="entry name" value="MetI-like"/>
    <property type="match status" value="1"/>
</dbReference>
<feature type="transmembrane region" description="Helical" evidence="7">
    <location>
        <begin position="103"/>
        <end position="126"/>
    </location>
</feature>
<comment type="subcellular location">
    <subcellularLocation>
        <location evidence="1 7">Cell membrane</location>
        <topology evidence="1 7">Multi-pass membrane protein</topology>
    </subcellularLocation>
</comment>
<keyword evidence="2 7" id="KW-0813">Transport</keyword>
<keyword evidence="3" id="KW-1003">Cell membrane</keyword>
<feature type="transmembrane region" description="Helical" evidence="7">
    <location>
        <begin position="7"/>
        <end position="26"/>
    </location>
</feature>
<evidence type="ECO:0000256" key="7">
    <source>
        <dbReference type="RuleBase" id="RU363032"/>
    </source>
</evidence>
<evidence type="ECO:0000256" key="3">
    <source>
        <dbReference type="ARBA" id="ARBA00022475"/>
    </source>
</evidence>